<dbReference type="Proteomes" id="UP000217566">
    <property type="component" value="Unassembled WGS sequence"/>
</dbReference>
<evidence type="ECO:0000256" key="1">
    <source>
        <dbReference type="SAM" id="MobiDB-lite"/>
    </source>
</evidence>
<proteinExistence type="predicted"/>
<comment type="caution">
    <text evidence="2">The sequence shown here is derived from an EMBL/GenBank/DDBJ whole genome shotgun (WGS) entry which is preliminary data.</text>
</comment>
<feature type="region of interest" description="Disordered" evidence="1">
    <location>
        <begin position="127"/>
        <end position="150"/>
    </location>
</feature>
<feature type="compositionally biased region" description="Basic and acidic residues" evidence="1">
    <location>
        <begin position="1"/>
        <end position="10"/>
    </location>
</feature>
<reference evidence="2" key="1">
    <citation type="submission" date="2019-07" db="EMBL/GenBank/DDBJ databases">
        <title>Genome assemblies of Wolbachia strains wAlbA and wAlbB in wild caught Aedes albopictus specimens.</title>
        <authorList>
            <person name="Kulkarni A."/>
            <person name="Yu W."/>
            <person name="Xue R.-D."/>
            <person name="Ma Y."/>
            <person name="Xu J."/>
        </authorList>
    </citation>
    <scope>NUCLEOTIDE SEQUENCE</scope>
    <source>
        <strain evidence="2">FL2016</strain>
    </source>
</reference>
<protein>
    <submittedName>
        <fullName evidence="2">Uncharacterized protein</fullName>
    </submittedName>
</protein>
<dbReference type="RefSeq" id="WP_096616989.1">
    <property type="nucleotide sequence ID" value="NZ_JACRYZ010000054.1"/>
</dbReference>
<dbReference type="OrthoDB" id="7164575at2"/>
<feature type="region of interest" description="Disordered" evidence="1">
    <location>
        <begin position="1"/>
        <end position="30"/>
    </location>
</feature>
<gene>
    <name evidence="2" type="ORF">COM43_003195</name>
</gene>
<name>A0A6H2NTZ2_WOLPI</name>
<dbReference type="AlphaFoldDB" id="A0A6H2NTZ2"/>
<evidence type="ECO:0000313" key="2">
    <source>
        <dbReference type="EMBL" id="TVS88183.1"/>
    </source>
</evidence>
<accession>A0A6H2NTZ2</accession>
<organism evidence="2">
    <name type="scientific">Wolbachia pipientis</name>
    <dbReference type="NCBI Taxonomy" id="955"/>
    <lineage>
        <taxon>Bacteria</taxon>
        <taxon>Pseudomonadati</taxon>
        <taxon>Pseudomonadota</taxon>
        <taxon>Alphaproteobacteria</taxon>
        <taxon>Rickettsiales</taxon>
        <taxon>Anaplasmataceae</taxon>
        <taxon>Wolbachieae</taxon>
        <taxon>Wolbachia</taxon>
    </lineage>
</organism>
<dbReference type="EMBL" id="NWVK02000160">
    <property type="protein sequence ID" value="TVS88183.1"/>
    <property type="molecule type" value="Genomic_DNA"/>
</dbReference>
<sequence length="150" mass="17281">MNKEYDETKVKPAMSTPQEPERTNGLKAQNVLSKKRKPAINFDDKKYGVKNLKIDQQFLNKRQESSKLRDFLRSIPIIGRFLARIFTSEKIEIISNPIYDNIEAYEKSQTGHSSKIKDEISVDDAHAKEVDSKLEKGNVEQVDNKQSRDP</sequence>